<dbReference type="OrthoDB" id="7774694at2"/>
<accession>A0A2R4M1L8</accession>
<protein>
    <recommendedName>
        <fullName evidence="3">4-oxalocrotonate tautomerase</fullName>
    </recommendedName>
</protein>
<sequence length="110" mass="12105">MPLMKLYVDQNQPESVKTALKGAMSDLRALVCGRLDVPLAAAHLALIEHIGLPDQPQINIEIKYLGREDRTEDKIRSVGAEIRDKVAGLSGITPAVRMAMLRPEEYAALK</sequence>
<dbReference type="AlphaFoldDB" id="A0A2R4M1L8"/>
<name>A0A2R4M1L8_9RHOB</name>
<proteinExistence type="predicted"/>
<organism evidence="1 2">
    <name type="scientific">Celeribacter baekdonensis</name>
    <dbReference type="NCBI Taxonomy" id="875171"/>
    <lineage>
        <taxon>Bacteria</taxon>
        <taxon>Pseudomonadati</taxon>
        <taxon>Pseudomonadota</taxon>
        <taxon>Alphaproteobacteria</taxon>
        <taxon>Rhodobacterales</taxon>
        <taxon>Roseobacteraceae</taxon>
        <taxon>Celeribacter</taxon>
    </lineage>
</organism>
<gene>
    <name evidence="1" type="ORF">DA792_08370</name>
</gene>
<evidence type="ECO:0000313" key="2">
    <source>
        <dbReference type="Proteomes" id="UP000241447"/>
    </source>
</evidence>
<evidence type="ECO:0008006" key="3">
    <source>
        <dbReference type="Google" id="ProtNLM"/>
    </source>
</evidence>
<dbReference type="KEGG" id="cbak:DA792_08370"/>
<evidence type="ECO:0000313" key="1">
    <source>
        <dbReference type="EMBL" id="AVW91100.1"/>
    </source>
</evidence>
<dbReference type="RefSeq" id="WP_107719553.1">
    <property type="nucleotide sequence ID" value="NZ_CP028475.1"/>
</dbReference>
<reference evidence="1 2" key="1">
    <citation type="submission" date="2018-03" db="EMBL/GenBank/DDBJ databases">
        <title>The Complete Genome of Celeribacter baekdonensis strain LH4, a Thiosulfate-Oxidizing Alphaproteobacterium Isolated from Gulf of Mexico Continental Slope Sediments.</title>
        <authorList>
            <person name="Flood B.E."/>
            <person name="Bailey J.V."/>
            <person name="Leprich D."/>
        </authorList>
    </citation>
    <scope>NUCLEOTIDE SEQUENCE [LARGE SCALE GENOMIC DNA]</scope>
    <source>
        <strain evidence="1 2">LH4</strain>
    </source>
</reference>
<dbReference type="EMBL" id="CP028475">
    <property type="protein sequence ID" value="AVW91100.1"/>
    <property type="molecule type" value="Genomic_DNA"/>
</dbReference>
<dbReference type="Proteomes" id="UP000241447">
    <property type="component" value="Chromosome"/>
</dbReference>